<proteinExistence type="predicted"/>
<evidence type="ECO:0008006" key="3">
    <source>
        <dbReference type="Google" id="ProtNLM"/>
    </source>
</evidence>
<comment type="caution">
    <text evidence="1">The sequence shown here is derived from an EMBL/GenBank/DDBJ whole genome shotgun (WGS) entry which is preliminary data.</text>
</comment>
<reference evidence="2" key="1">
    <citation type="journal article" date="2019" name="Int. J. Syst. Evol. Microbiol.">
        <title>The Global Catalogue of Microorganisms (GCM) 10K type strain sequencing project: providing services to taxonomists for standard genome sequencing and annotation.</title>
        <authorList>
            <consortium name="The Broad Institute Genomics Platform"/>
            <consortium name="The Broad Institute Genome Sequencing Center for Infectious Disease"/>
            <person name="Wu L."/>
            <person name="Ma J."/>
        </authorList>
    </citation>
    <scope>NUCLEOTIDE SEQUENCE [LARGE SCALE GENOMIC DNA]</scope>
    <source>
        <strain evidence="2">CGMCC 1.12371</strain>
    </source>
</reference>
<dbReference type="RefSeq" id="WP_382227777.1">
    <property type="nucleotide sequence ID" value="NZ_JBHTCA010000031.1"/>
</dbReference>
<evidence type="ECO:0000313" key="2">
    <source>
        <dbReference type="Proteomes" id="UP001596501"/>
    </source>
</evidence>
<dbReference type="EMBL" id="JBHTCA010000031">
    <property type="protein sequence ID" value="MFC7411401.1"/>
    <property type="molecule type" value="Genomic_DNA"/>
</dbReference>
<accession>A0ABW2QPR3</accession>
<name>A0ABW2QPR3_9BURK</name>
<keyword evidence="2" id="KW-1185">Reference proteome</keyword>
<gene>
    <name evidence="1" type="ORF">ACFQPB_21295</name>
</gene>
<organism evidence="1 2">
    <name type="scientific">Hydrogenophaga atypica</name>
    <dbReference type="NCBI Taxonomy" id="249409"/>
    <lineage>
        <taxon>Bacteria</taxon>
        <taxon>Pseudomonadati</taxon>
        <taxon>Pseudomonadota</taxon>
        <taxon>Betaproteobacteria</taxon>
        <taxon>Burkholderiales</taxon>
        <taxon>Comamonadaceae</taxon>
        <taxon>Hydrogenophaga</taxon>
    </lineage>
</organism>
<protein>
    <recommendedName>
        <fullName evidence="3">TubC N-terminal docking domain-containing protein</fullName>
    </recommendedName>
</protein>
<dbReference type="Proteomes" id="UP001596501">
    <property type="component" value="Unassembled WGS sequence"/>
</dbReference>
<sequence>MTATAVETVVAQLSDAGLKLSLVPTGGLAVAPASHLTAELRDLIRSSKTLLIDWLTAANDAAIHAPESPDNAVDWKELAAAYYAHHFGCPTCIAAGRGRRYGQCCNVGMVLWQAYSTCPI</sequence>
<evidence type="ECO:0000313" key="1">
    <source>
        <dbReference type="EMBL" id="MFC7411401.1"/>
    </source>
</evidence>